<gene>
    <name evidence="1" type="ORF">NCTC12264_01586</name>
</gene>
<dbReference type="EMBL" id="UFUZ01000001">
    <property type="protein sequence ID" value="SUX27342.1"/>
    <property type="molecule type" value="Genomic_DNA"/>
</dbReference>
<name>A0A381EKA3_CAMUP</name>
<dbReference type="InterPro" id="IPR036526">
    <property type="entry name" value="C-N_Hydrolase_sf"/>
</dbReference>
<dbReference type="GO" id="GO:0016787">
    <property type="term" value="F:hydrolase activity"/>
    <property type="evidence" value="ECO:0007669"/>
    <property type="project" value="UniProtKB-KW"/>
</dbReference>
<protein>
    <submittedName>
        <fullName evidence="1">Carbon-nitrogen hydrolase</fullName>
    </submittedName>
</protein>
<dbReference type="AlphaFoldDB" id="A0A381EKA3"/>
<reference evidence="1 2" key="1">
    <citation type="submission" date="2018-06" db="EMBL/GenBank/DDBJ databases">
        <authorList>
            <consortium name="Pathogen Informatics"/>
            <person name="Doyle S."/>
        </authorList>
    </citation>
    <scope>NUCLEOTIDE SEQUENCE [LARGE SCALE GENOMIC DNA]</scope>
    <source>
        <strain evidence="1 2">NCTC12264</strain>
    </source>
</reference>
<dbReference type="Gene3D" id="3.60.110.10">
    <property type="entry name" value="Carbon-nitrogen hydrolase"/>
    <property type="match status" value="1"/>
</dbReference>
<proteinExistence type="predicted"/>
<evidence type="ECO:0000313" key="1">
    <source>
        <dbReference type="EMBL" id="SUX27342.1"/>
    </source>
</evidence>
<organism evidence="1 2">
    <name type="scientific">Campylobacter upsaliensis</name>
    <dbReference type="NCBI Taxonomy" id="28080"/>
    <lineage>
        <taxon>Bacteria</taxon>
        <taxon>Pseudomonadati</taxon>
        <taxon>Campylobacterota</taxon>
        <taxon>Epsilonproteobacteria</taxon>
        <taxon>Campylobacterales</taxon>
        <taxon>Campylobacteraceae</taxon>
        <taxon>Campylobacter</taxon>
    </lineage>
</organism>
<sequence>MLCRGGKSLWEGVSKVKDNYVEFAGRTKIINPKGEIIQELGEYEGISCVEFDDVKAQRENLTYLKDLNLKLCRKMYKSLKA</sequence>
<evidence type="ECO:0000313" key="2">
    <source>
        <dbReference type="Proteomes" id="UP000254161"/>
    </source>
</evidence>
<dbReference type="Proteomes" id="UP000254161">
    <property type="component" value="Unassembled WGS sequence"/>
</dbReference>
<dbReference type="SUPFAM" id="SSF56317">
    <property type="entry name" value="Carbon-nitrogen hydrolase"/>
    <property type="match status" value="1"/>
</dbReference>
<keyword evidence="1" id="KW-0378">Hydrolase</keyword>
<accession>A0A381EKA3</accession>